<accession>X1BDP1</accession>
<comment type="caution">
    <text evidence="2">The sequence shown here is derived from an EMBL/GenBank/DDBJ whole genome shotgun (WGS) entry which is preliminary data.</text>
</comment>
<proteinExistence type="predicted"/>
<sequence length="195" mass="21355">MAKGTQRDAKIRLYDSSSTAWYLELDFDVGNFTGPIGTPKTEEILQLDRGKATSDMHYTEGPDDPMMAPIPISFGYFLQNVVQQTYLVHWITAMNDGLSQTVNSQTLESTHADSNRDGSNANPAFADSNKSTCDVLWLSDTGGVDFGWRYNGVLFLIDQQTFAEADSDITLTLNGLCYGTISAITAWPGSDATVE</sequence>
<dbReference type="EMBL" id="BART01017809">
    <property type="protein sequence ID" value="GAG82253.1"/>
    <property type="molecule type" value="Genomic_DNA"/>
</dbReference>
<gene>
    <name evidence="2" type="ORF">S01H4_33775</name>
</gene>
<evidence type="ECO:0000313" key="2">
    <source>
        <dbReference type="EMBL" id="GAG82253.1"/>
    </source>
</evidence>
<organism evidence="2">
    <name type="scientific">marine sediment metagenome</name>
    <dbReference type="NCBI Taxonomy" id="412755"/>
    <lineage>
        <taxon>unclassified sequences</taxon>
        <taxon>metagenomes</taxon>
        <taxon>ecological metagenomes</taxon>
    </lineage>
</organism>
<protein>
    <submittedName>
        <fullName evidence="2">Uncharacterized protein</fullName>
    </submittedName>
</protein>
<evidence type="ECO:0000256" key="1">
    <source>
        <dbReference type="SAM" id="MobiDB-lite"/>
    </source>
</evidence>
<dbReference type="AlphaFoldDB" id="X1BDP1"/>
<reference evidence="2" key="1">
    <citation type="journal article" date="2014" name="Front. Microbiol.">
        <title>High frequency of phylogenetically diverse reductive dehalogenase-homologous genes in deep subseafloor sedimentary metagenomes.</title>
        <authorList>
            <person name="Kawai M."/>
            <person name="Futagami T."/>
            <person name="Toyoda A."/>
            <person name="Takaki Y."/>
            <person name="Nishi S."/>
            <person name="Hori S."/>
            <person name="Arai W."/>
            <person name="Tsubouchi T."/>
            <person name="Morono Y."/>
            <person name="Uchiyama I."/>
            <person name="Ito T."/>
            <person name="Fujiyama A."/>
            <person name="Inagaki F."/>
            <person name="Takami H."/>
        </authorList>
    </citation>
    <scope>NUCLEOTIDE SEQUENCE</scope>
    <source>
        <strain evidence="2">Expedition CK06-06</strain>
    </source>
</reference>
<name>X1BDP1_9ZZZZ</name>
<feature type="region of interest" description="Disordered" evidence="1">
    <location>
        <begin position="105"/>
        <end position="125"/>
    </location>
</feature>